<dbReference type="AlphaFoldDB" id="A0A937D4S0"/>
<dbReference type="EMBL" id="JAEQNA010000006">
    <property type="protein sequence ID" value="MBL0422015.1"/>
    <property type="molecule type" value="Genomic_DNA"/>
</dbReference>
<dbReference type="Pfam" id="PF00462">
    <property type="entry name" value="Glutaredoxin"/>
    <property type="match status" value="1"/>
</dbReference>
<feature type="compositionally biased region" description="Pro residues" evidence="1">
    <location>
        <begin position="178"/>
        <end position="195"/>
    </location>
</feature>
<sequence length="212" mass="21950">MSAHGIALAFVAATAAWAGPAQSQQVWRSVTPDGRVIFSDVPPPQAASPAPTAPTGAGSSASALPYALRQVADRYPVTLYTSDNCAPCATGRNLLRSRGIPFSERTISTEADVQALQRLMGERSLPVLTIGRQQIKGLIESEWQQYLDAAGYPRTSALPPNWRPAAPMPLVASAPAPAAAPQPAPAAAADPPPARAPSAPARTGDNPAGIQF</sequence>
<evidence type="ECO:0000259" key="4">
    <source>
        <dbReference type="Pfam" id="PF13511"/>
    </source>
</evidence>
<organism evidence="5 6">
    <name type="scientific">Ramlibacter aurantiacus</name>
    <dbReference type="NCBI Taxonomy" id="2801330"/>
    <lineage>
        <taxon>Bacteria</taxon>
        <taxon>Pseudomonadati</taxon>
        <taxon>Pseudomonadota</taxon>
        <taxon>Betaproteobacteria</taxon>
        <taxon>Burkholderiales</taxon>
        <taxon>Comamonadaceae</taxon>
        <taxon>Ramlibacter</taxon>
    </lineage>
</organism>
<evidence type="ECO:0000256" key="2">
    <source>
        <dbReference type="SAM" id="SignalP"/>
    </source>
</evidence>
<dbReference type="InterPro" id="IPR025392">
    <property type="entry name" value="DUF4124"/>
</dbReference>
<dbReference type="Pfam" id="PF13511">
    <property type="entry name" value="DUF4124"/>
    <property type="match status" value="1"/>
</dbReference>
<dbReference type="PROSITE" id="PS51354">
    <property type="entry name" value="GLUTAREDOXIN_2"/>
    <property type="match status" value="1"/>
</dbReference>
<evidence type="ECO:0000256" key="1">
    <source>
        <dbReference type="SAM" id="MobiDB-lite"/>
    </source>
</evidence>
<evidence type="ECO:0000313" key="5">
    <source>
        <dbReference type="EMBL" id="MBL0422015.1"/>
    </source>
</evidence>
<feature type="signal peptide" evidence="2">
    <location>
        <begin position="1"/>
        <end position="18"/>
    </location>
</feature>
<feature type="compositionally biased region" description="Low complexity" evidence="1">
    <location>
        <begin position="47"/>
        <end position="59"/>
    </location>
</feature>
<gene>
    <name evidence="5" type="ORF">JI739_16815</name>
</gene>
<feature type="domain" description="DUF4124" evidence="4">
    <location>
        <begin position="14"/>
        <end position="49"/>
    </location>
</feature>
<dbReference type="InterPro" id="IPR002109">
    <property type="entry name" value="Glutaredoxin"/>
</dbReference>
<dbReference type="RefSeq" id="WP_201685088.1">
    <property type="nucleotide sequence ID" value="NZ_JAEQNA010000006.1"/>
</dbReference>
<evidence type="ECO:0000259" key="3">
    <source>
        <dbReference type="Pfam" id="PF00462"/>
    </source>
</evidence>
<keyword evidence="6" id="KW-1185">Reference proteome</keyword>
<dbReference type="CDD" id="cd02976">
    <property type="entry name" value="NrdH"/>
    <property type="match status" value="1"/>
</dbReference>
<proteinExistence type="predicted"/>
<name>A0A937D4S0_9BURK</name>
<dbReference type="Gene3D" id="3.40.30.10">
    <property type="entry name" value="Glutaredoxin"/>
    <property type="match status" value="1"/>
</dbReference>
<feature type="chain" id="PRO_5036977207" evidence="2">
    <location>
        <begin position="19"/>
        <end position="212"/>
    </location>
</feature>
<dbReference type="Proteomes" id="UP000613011">
    <property type="component" value="Unassembled WGS sequence"/>
</dbReference>
<dbReference type="SUPFAM" id="SSF52833">
    <property type="entry name" value="Thioredoxin-like"/>
    <property type="match status" value="1"/>
</dbReference>
<keyword evidence="2" id="KW-0732">Signal</keyword>
<reference evidence="5" key="1">
    <citation type="submission" date="2021-01" db="EMBL/GenBank/DDBJ databases">
        <title>Ramlibacter sp. strain AW1 16S ribosomal RNA gene Genome sequencing and assembly.</title>
        <authorList>
            <person name="Kang M."/>
        </authorList>
    </citation>
    <scope>NUCLEOTIDE SEQUENCE</scope>
    <source>
        <strain evidence="5">AW1</strain>
    </source>
</reference>
<feature type="domain" description="Glutaredoxin" evidence="3">
    <location>
        <begin position="77"/>
        <end position="133"/>
    </location>
</feature>
<comment type="caution">
    <text evidence="5">The sequence shown here is derived from an EMBL/GenBank/DDBJ whole genome shotgun (WGS) entry which is preliminary data.</text>
</comment>
<feature type="region of interest" description="Disordered" evidence="1">
    <location>
        <begin position="173"/>
        <end position="212"/>
    </location>
</feature>
<accession>A0A937D4S0</accession>
<protein>
    <submittedName>
        <fullName evidence="5">Glutaredoxin family protein</fullName>
    </submittedName>
</protein>
<dbReference type="InterPro" id="IPR036249">
    <property type="entry name" value="Thioredoxin-like_sf"/>
</dbReference>
<feature type="region of interest" description="Disordered" evidence="1">
    <location>
        <begin position="38"/>
        <end position="59"/>
    </location>
</feature>
<evidence type="ECO:0000313" key="6">
    <source>
        <dbReference type="Proteomes" id="UP000613011"/>
    </source>
</evidence>